<feature type="region of interest" description="Disordered" evidence="1">
    <location>
        <begin position="1"/>
        <end position="27"/>
    </location>
</feature>
<feature type="compositionally biased region" description="Basic and acidic residues" evidence="1">
    <location>
        <begin position="11"/>
        <end position="21"/>
    </location>
</feature>
<proteinExistence type="predicted"/>
<dbReference type="Pfam" id="PF05099">
    <property type="entry name" value="TerB"/>
    <property type="match status" value="1"/>
</dbReference>
<sequence length="800" mass="85515">MRGRAGQFRRSTPDLRGDKSRPSWGSGGCVGIFDRLRRIAAQDQDSGPAGRVVAGQPAAAWHQPATPRQLAPPVRTASQQTIWVPAGQPTTVAGYPIPGGLIYVGRHLTAPNGGTEPALIDPTLRIDRNRPDWDGKGLDYWPSYGSLPANSRAAYLTWLADGRRFGAVPIGYVFLFFYGLERRVLVDMPNDRALRRELPAIAAEVRRLLGIYGANGSFRSYARKFLEVLELIGAAETGASEGRPPELAPDRWPIPMQLRLALGELAAGGTPVPAEWARAWAWYLPSLYPRTPQTRCPEEFDRLFARRYAERFKDGFRIRPGKARIGVTYRAASAGIDSASVQLDLPDVVELAGAARKLTELVDAVTDDLDAYSRWLGRNPDGRGSLAAAAVLPSELLDQQAGQVGALRAWCDARLTDEHHVVVDAPELVAFWPTAQPEKMTKAEAVSLAQLLGRIGVGVEPDVRLGGSALSAGPAVLFRVSADAPHTATPAYTAAATLLHLAVAVSASDGTISDQEQHHLTAHLQAALHLTAPERTRLQAHLRWLAVTGVKLTGLKKRLDLLRADQRENIGDFLITVAAADGVISPEEVTSLTKIYKLLALDPDLIYGRLHQQVAGPAAFAVNQPPAAVPVVVRAAGPAPAGYTLPPAAAARRSSTWGNGQRVPAGTSGVVLDEDVIAVKLAETAAVSALLSTIFTDDEPPSPQMAAMSAAPNGGPAAQPTTQALIPGLDAVHSELLRSLATQPTWTRSAYEDLAERHGVMPAGALDLLNEVALNTAGEPVAEGDDDIEINDYALQELLR</sequence>
<dbReference type="Pfam" id="PF15615">
    <property type="entry name" value="TerB_C"/>
    <property type="match status" value="1"/>
</dbReference>
<feature type="region of interest" description="Disordered" evidence="1">
    <location>
        <begin position="42"/>
        <end position="68"/>
    </location>
</feature>
<dbReference type="OrthoDB" id="227636at2"/>
<gene>
    <name evidence="5" type="ORF">DDE19_25275</name>
</gene>
<evidence type="ECO:0008006" key="7">
    <source>
        <dbReference type="Google" id="ProtNLM"/>
    </source>
</evidence>
<dbReference type="EMBL" id="QDGB01000319">
    <property type="protein sequence ID" value="RQX13726.1"/>
    <property type="molecule type" value="Genomic_DNA"/>
</dbReference>
<evidence type="ECO:0000259" key="4">
    <source>
        <dbReference type="Pfam" id="PF15615"/>
    </source>
</evidence>
<protein>
    <recommendedName>
        <fullName evidence="7">Tellurite resistance protein TerB</fullName>
    </recommendedName>
</protein>
<accession>A0A3N9XL17</accession>
<dbReference type="InterPro" id="IPR007791">
    <property type="entry name" value="DjlA_N"/>
</dbReference>
<dbReference type="InterPro" id="IPR029024">
    <property type="entry name" value="TerB-like"/>
</dbReference>
<dbReference type="Gene3D" id="1.10.3680.10">
    <property type="entry name" value="TerB-like"/>
    <property type="match status" value="1"/>
</dbReference>
<organism evidence="5 6">
    <name type="scientific">Micromonospora ureilytica</name>
    <dbReference type="NCBI Taxonomy" id="709868"/>
    <lineage>
        <taxon>Bacteria</taxon>
        <taxon>Bacillati</taxon>
        <taxon>Actinomycetota</taxon>
        <taxon>Actinomycetes</taxon>
        <taxon>Micromonosporales</taxon>
        <taxon>Micromonosporaceae</taxon>
        <taxon>Micromonospora</taxon>
    </lineage>
</organism>
<feature type="domain" description="TerB N-terminal" evidence="3">
    <location>
        <begin position="85"/>
        <end position="292"/>
    </location>
</feature>
<dbReference type="InterPro" id="IPR025266">
    <property type="entry name" value="TerB_N"/>
</dbReference>
<reference evidence="5 6" key="1">
    <citation type="submission" date="2018-04" db="EMBL/GenBank/DDBJ databases">
        <title>Micromonosporas from Atacama Desert.</title>
        <authorList>
            <person name="Carro L."/>
            <person name="Klenk H.-P."/>
            <person name="Goodfellow M."/>
        </authorList>
    </citation>
    <scope>NUCLEOTIDE SEQUENCE [LARGE SCALE GENOMIC DNA]</scope>
    <source>
        <strain evidence="5 6">LB19</strain>
    </source>
</reference>
<evidence type="ECO:0000313" key="5">
    <source>
        <dbReference type="EMBL" id="RQX13726.1"/>
    </source>
</evidence>
<evidence type="ECO:0000259" key="3">
    <source>
        <dbReference type="Pfam" id="PF13208"/>
    </source>
</evidence>
<evidence type="ECO:0000259" key="2">
    <source>
        <dbReference type="Pfam" id="PF05099"/>
    </source>
</evidence>
<dbReference type="InterPro" id="IPR028932">
    <property type="entry name" value="TerB-C"/>
</dbReference>
<feature type="domain" description="TerB-C" evidence="4">
    <location>
        <begin position="667"/>
        <end position="798"/>
    </location>
</feature>
<comment type="caution">
    <text evidence="5">The sequence shown here is derived from an EMBL/GenBank/DDBJ whole genome shotgun (WGS) entry which is preliminary data.</text>
</comment>
<evidence type="ECO:0000256" key="1">
    <source>
        <dbReference type="SAM" id="MobiDB-lite"/>
    </source>
</evidence>
<dbReference type="SUPFAM" id="SSF158682">
    <property type="entry name" value="TerB-like"/>
    <property type="match status" value="1"/>
</dbReference>
<evidence type="ECO:0000313" key="6">
    <source>
        <dbReference type="Proteomes" id="UP000278981"/>
    </source>
</evidence>
<dbReference type="AlphaFoldDB" id="A0A3N9XL17"/>
<feature type="domain" description="Co-chaperone DjlA N-terminal" evidence="2">
    <location>
        <begin position="499"/>
        <end position="603"/>
    </location>
</feature>
<name>A0A3N9XL17_9ACTN</name>
<dbReference type="Pfam" id="PF13208">
    <property type="entry name" value="TerB_N"/>
    <property type="match status" value="1"/>
</dbReference>
<dbReference type="Proteomes" id="UP000278981">
    <property type="component" value="Unassembled WGS sequence"/>
</dbReference>
<dbReference type="CDD" id="cd07176">
    <property type="entry name" value="terB"/>
    <property type="match status" value="1"/>
</dbReference>